<dbReference type="InterPro" id="IPR019378">
    <property type="entry name" value="GDP-Fuc_O-FucTrfase"/>
</dbReference>
<evidence type="ECO:0000256" key="3">
    <source>
        <dbReference type="ARBA" id="ARBA00023277"/>
    </source>
</evidence>
<dbReference type="Proteomes" id="UP000521872">
    <property type="component" value="Unassembled WGS sequence"/>
</dbReference>
<gene>
    <name evidence="5" type="ORF">D9613_000509</name>
</gene>
<keyword evidence="1" id="KW-0808">Transferase</keyword>
<dbReference type="GO" id="GO:0006004">
    <property type="term" value="P:fucose metabolic process"/>
    <property type="evidence" value="ECO:0007669"/>
    <property type="project" value="UniProtKB-KW"/>
</dbReference>
<proteinExistence type="predicted"/>
<evidence type="ECO:0000256" key="4">
    <source>
        <dbReference type="SAM" id="Phobius"/>
    </source>
</evidence>
<dbReference type="AlphaFoldDB" id="A0A8H4R339"/>
<keyword evidence="6" id="KW-1185">Reference proteome</keyword>
<keyword evidence="4" id="KW-1133">Transmembrane helix</keyword>
<protein>
    <submittedName>
        <fullName evidence="5">Uncharacterized protein</fullName>
    </submittedName>
</protein>
<accession>A0A8H4R339</accession>
<sequence>MLARARGVLFLAALLFVGITIVHYGALYLFSPTHKAAINTHKDVERQSLSPLELAAFCAKLQSRPRPDRVQKVKAAPSVESWDPTKYLNSGPAEYFRDNLRQDKFYITAWSNAGFTNQFMSYVNMIYMGLVSERIPIVPPFGPDHHIPHDAGIIPFGDIFNLSRAREAMHTPILEWRDLKHLPSLKSGQAPPAEEREQLGCWSTRPGNNPNPLRVSSVVDHLKLDISYTRIPTESRVNPSDGNDDHLVFSKLVRYIYPKRPLPPPNGRYTLMEKSPLGHELLPDHHMTCFDFLYYGTSSPETYEWKFSWAPAWTMVGKHLHFTDKMVELATGYLARALGAFPDQLPHFIAVHMRRGDFANQCWDTPGNCLIPLSKFERRVNEMKLELWEKYSIVVKEVVLMSDEEDPEFWEEIRYLGWTRIDHEEEQTVKRYGHWYPPLVDIVAQSMASGFIGTHDSTFSLVSGRRVEDWNNKPAAFVAKNDKDVYYW</sequence>
<name>A0A8H4R339_9AGAR</name>
<evidence type="ECO:0000256" key="2">
    <source>
        <dbReference type="ARBA" id="ARBA00023253"/>
    </source>
</evidence>
<dbReference type="GO" id="GO:0016740">
    <property type="term" value="F:transferase activity"/>
    <property type="evidence" value="ECO:0007669"/>
    <property type="project" value="UniProtKB-KW"/>
</dbReference>
<comment type="caution">
    <text evidence="5">The sequence shown here is derived from an EMBL/GenBank/DDBJ whole genome shotgun (WGS) entry which is preliminary data.</text>
</comment>
<reference evidence="5 6" key="1">
    <citation type="submission" date="2019-12" db="EMBL/GenBank/DDBJ databases">
        <authorList>
            <person name="Floudas D."/>
            <person name="Bentzer J."/>
            <person name="Ahren D."/>
            <person name="Johansson T."/>
            <person name="Persson P."/>
            <person name="Tunlid A."/>
        </authorList>
    </citation>
    <scope>NUCLEOTIDE SEQUENCE [LARGE SCALE GENOMIC DNA]</scope>
    <source>
        <strain evidence="5 6">CBS 102.39</strain>
    </source>
</reference>
<dbReference type="EMBL" id="JAACJL010000015">
    <property type="protein sequence ID" value="KAF4621444.1"/>
    <property type="molecule type" value="Genomic_DNA"/>
</dbReference>
<organism evidence="5 6">
    <name type="scientific">Agrocybe pediades</name>
    <dbReference type="NCBI Taxonomy" id="84607"/>
    <lineage>
        <taxon>Eukaryota</taxon>
        <taxon>Fungi</taxon>
        <taxon>Dikarya</taxon>
        <taxon>Basidiomycota</taxon>
        <taxon>Agaricomycotina</taxon>
        <taxon>Agaricomycetes</taxon>
        <taxon>Agaricomycetidae</taxon>
        <taxon>Agaricales</taxon>
        <taxon>Agaricineae</taxon>
        <taxon>Strophariaceae</taxon>
        <taxon>Agrocybe</taxon>
    </lineage>
</organism>
<dbReference type="CDD" id="cd11296">
    <property type="entry name" value="O-FucT_like"/>
    <property type="match status" value="1"/>
</dbReference>
<keyword evidence="4" id="KW-0812">Transmembrane</keyword>
<evidence type="ECO:0000313" key="6">
    <source>
        <dbReference type="Proteomes" id="UP000521872"/>
    </source>
</evidence>
<evidence type="ECO:0000256" key="1">
    <source>
        <dbReference type="ARBA" id="ARBA00022679"/>
    </source>
</evidence>
<dbReference type="Gene3D" id="3.40.50.11350">
    <property type="match status" value="1"/>
</dbReference>
<evidence type="ECO:0000313" key="5">
    <source>
        <dbReference type="EMBL" id="KAF4621444.1"/>
    </source>
</evidence>
<keyword evidence="2" id="KW-0294">Fucose metabolism</keyword>
<feature type="transmembrane region" description="Helical" evidence="4">
    <location>
        <begin position="7"/>
        <end position="30"/>
    </location>
</feature>
<keyword evidence="4" id="KW-0472">Membrane</keyword>
<dbReference type="Pfam" id="PF10250">
    <property type="entry name" value="O-FucT"/>
    <property type="match status" value="1"/>
</dbReference>
<keyword evidence="3" id="KW-0119">Carbohydrate metabolism</keyword>